<dbReference type="PANTHER" id="PTHR14819:SF5">
    <property type="entry name" value="INTERFERON-INDUCED VERY LARGE GTPASE 1"/>
    <property type="match status" value="1"/>
</dbReference>
<evidence type="ECO:0000313" key="2">
    <source>
        <dbReference type="Proteomes" id="UP000596742"/>
    </source>
</evidence>
<dbReference type="OrthoDB" id="1597724at2759"/>
<dbReference type="Proteomes" id="UP000596742">
    <property type="component" value="Unassembled WGS sequence"/>
</dbReference>
<dbReference type="InterPro" id="IPR052986">
    <property type="entry name" value="VLIG_GTPase"/>
</dbReference>
<proteinExistence type="predicted"/>
<name>A0A8B6HHT1_MYTGA</name>
<evidence type="ECO:0000313" key="1">
    <source>
        <dbReference type="EMBL" id="VDI79349.1"/>
    </source>
</evidence>
<keyword evidence="2" id="KW-1185">Reference proteome</keyword>
<gene>
    <name evidence="1" type="ORF">MGAL_10B057610</name>
</gene>
<dbReference type="PANTHER" id="PTHR14819">
    <property type="entry name" value="GTP-BINDING"/>
    <property type="match status" value="1"/>
</dbReference>
<dbReference type="EMBL" id="UYJE01010063">
    <property type="protein sequence ID" value="VDI79349.1"/>
    <property type="molecule type" value="Genomic_DNA"/>
</dbReference>
<sequence length="192" mass="22747">MSLANPGYSRRVEEVKNAILHELASTRETYLTITDTILRIDDLWKEILKDDFVLSFRNSLELKAYNNMERKYQALAWKLEKFVSEFGLLQEKGEFLYCINEQDLANAVPRIMKLLSKFQSRLKMLSDESIDRSKADIMKTKEEIRIEKLKISEQKRHEMEINELAHQLAFEMRGQKPSDDVLKDKFEHMRKS</sequence>
<reference evidence="1" key="1">
    <citation type="submission" date="2018-11" db="EMBL/GenBank/DDBJ databases">
        <authorList>
            <person name="Alioto T."/>
            <person name="Alioto T."/>
        </authorList>
    </citation>
    <scope>NUCLEOTIDE SEQUENCE</scope>
</reference>
<protein>
    <submittedName>
        <fullName evidence="1">Uncharacterized protein</fullName>
    </submittedName>
</protein>
<accession>A0A8B6HHT1</accession>
<comment type="caution">
    <text evidence="1">The sequence shown here is derived from an EMBL/GenBank/DDBJ whole genome shotgun (WGS) entry which is preliminary data.</text>
</comment>
<dbReference type="AlphaFoldDB" id="A0A8B6HHT1"/>
<organism evidence="1 2">
    <name type="scientific">Mytilus galloprovincialis</name>
    <name type="common">Mediterranean mussel</name>
    <dbReference type="NCBI Taxonomy" id="29158"/>
    <lineage>
        <taxon>Eukaryota</taxon>
        <taxon>Metazoa</taxon>
        <taxon>Spiralia</taxon>
        <taxon>Lophotrochozoa</taxon>
        <taxon>Mollusca</taxon>
        <taxon>Bivalvia</taxon>
        <taxon>Autobranchia</taxon>
        <taxon>Pteriomorphia</taxon>
        <taxon>Mytilida</taxon>
        <taxon>Mytiloidea</taxon>
        <taxon>Mytilidae</taxon>
        <taxon>Mytilinae</taxon>
        <taxon>Mytilus</taxon>
    </lineage>
</organism>